<evidence type="ECO:0000256" key="6">
    <source>
        <dbReference type="ARBA" id="ARBA00023180"/>
    </source>
</evidence>
<evidence type="ECO:0000313" key="12">
    <source>
        <dbReference type="Proteomes" id="UP000222542"/>
    </source>
</evidence>
<feature type="domain" description="Alpha-carbonic anhydrase" evidence="10">
    <location>
        <begin position="130"/>
        <end position="365"/>
    </location>
</feature>
<dbReference type="SUPFAM" id="SSF51069">
    <property type="entry name" value="Carbonic anhydrase"/>
    <property type="match status" value="1"/>
</dbReference>
<dbReference type="FunFam" id="3.10.200.10:FF:000007">
    <property type="entry name" value="Alpha carbonic anhydrase 3"/>
    <property type="match status" value="1"/>
</dbReference>
<keyword evidence="12" id="KW-1185">Reference proteome</keyword>
<evidence type="ECO:0000313" key="11">
    <source>
        <dbReference type="EMBL" id="PHT80087.1"/>
    </source>
</evidence>
<gene>
    <name evidence="11" type="ORF">T459_18139</name>
</gene>
<evidence type="ECO:0000256" key="5">
    <source>
        <dbReference type="ARBA" id="ARBA00022833"/>
    </source>
</evidence>
<dbReference type="PANTHER" id="PTHR18952">
    <property type="entry name" value="CARBONIC ANHYDRASE"/>
    <property type="match status" value="1"/>
</dbReference>
<dbReference type="InterPro" id="IPR001148">
    <property type="entry name" value="CA_dom"/>
</dbReference>
<evidence type="ECO:0000259" key="10">
    <source>
        <dbReference type="PROSITE" id="PS51144"/>
    </source>
</evidence>
<comment type="cofactor">
    <cofactor evidence="1 9">
        <name>Zn(2+)</name>
        <dbReference type="ChEBI" id="CHEBI:29105"/>
    </cofactor>
</comment>
<name>A0A2G2ZDJ3_CAPAN</name>
<dbReference type="InterPro" id="IPR023561">
    <property type="entry name" value="Carbonic_anhydrase_a-class"/>
</dbReference>
<comment type="catalytic activity">
    <reaction evidence="8 9">
        <text>hydrogencarbonate + H(+) = CO2 + H2O</text>
        <dbReference type="Rhea" id="RHEA:10748"/>
        <dbReference type="ChEBI" id="CHEBI:15377"/>
        <dbReference type="ChEBI" id="CHEBI:15378"/>
        <dbReference type="ChEBI" id="CHEBI:16526"/>
        <dbReference type="ChEBI" id="CHEBI:17544"/>
        <dbReference type="EC" id="4.2.1.1"/>
    </reaction>
</comment>
<dbReference type="Pfam" id="PF00194">
    <property type="entry name" value="Carb_anhydrase"/>
    <property type="match status" value="1"/>
</dbReference>
<dbReference type="InterPro" id="IPR018338">
    <property type="entry name" value="Carbonic_anhydrase_a-class_CS"/>
</dbReference>
<evidence type="ECO:0000256" key="8">
    <source>
        <dbReference type="ARBA" id="ARBA00048348"/>
    </source>
</evidence>
<dbReference type="InterPro" id="IPR036398">
    <property type="entry name" value="CA_dom_sf"/>
</dbReference>
<keyword evidence="4" id="KW-0732">Signal</keyword>
<dbReference type="GO" id="GO:0004089">
    <property type="term" value="F:carbonate dehydratase activity"/>
    <property type="evidence" value="ECO:0007669"/>
    <property type="project" value="UniProtKB-UniRule"/>
</dbReference>
<sequence length="370" mass="41920">MSSLWDELHTVRPDILFIVQHLSQFLNSSYAPHMLVVIHVLRYQMFAPDQGIFLSSSLCMSLSAYVDSDWAACPSFRRSVTDFYMFWGGPLHGSCLLKLGVLTPSSLKGWGVDIGPSDKSKLKPDPDDESDFSYDENAVNGPGNWSNIHPDWIKCNTGKMQSPIDFPNKKVEVVSNLGILQKFYKPSNATLLNRGHDIMLRWDNGGFLKINGTQYQLKQVHWHTPSEHTIDGKRFDMEGHLVHETDDGKNIAVIGVLYEIGLLPDLFLKIIEKDLKALADKKDAEKAIGIIDPNLIKLDGKKYYRNMGSLTVPPCSENVVWTIDAKVKTVTRKQIKLLRDAVHDGYEFNARPVQPLNDRPIKFNKPWPFI</sequence>
<evidence type="ECO:0000256" key="1">
    <source>
        <dbReference type="ARBA" id="ARBA00001947"/>
    </source>
</evidence>
<evidence type="ECO:0000256" key="3">
    <source>
        <dbReference type="ARBA" id="ARBA00022723"/>
    </source>
</evidence>
<dbReference type="GO" id="GO:0008270">
    <property type="term" value="F:zinc ion binding"/>
    <property type="evidence" value="ECO:0007669"/>
    <property type="project" value="UniProtKB-UniRule"/>
</dbReference>
<keyword evidence="5 9" id="KW-0862">Zinc</keyword>
<dbReference type="Gene3D" id="3.10.200.10">
    <property type="entry name" value="Alpha carbonic anhydrase"/>
    <property type="match status" value="1"/>
</dbReference>
<dbReference type="CDD" id="cd03124">
    <property type="entry name" value="alpha_CA_prokaryotic_like"/>
    <property type="match status" value="1"/>
</dbReference>
<dbReference type="GO" id="GO:0016836">
    <property type="term" value="F:hydro-lyase activity"/>
    <property type="evidence" value="ECO:0000318"/>
    <property type="project" value="GO_Central"/>
</dbReference>
<dbReference type="EMBL" id="AYRZ02000006">
    <property type="protein sequence ID" value="PHT80087.1"/>
    <property type="molecule type" value="Genomic_DNA"/>
</dbReference>
<comment type="similarity">
    <text evidence="9">Belongs to the alpha-carbonic anhydrase family.</text>
</comment>
<reference evidence="11 12" key="1">
    <citation type="journal article" date="2014" name="Nat. Genet.">
        <title>Genome sequence of the hot pepper provides insights into the evolution of pungency in Capsicum species.</title>
        <authorList>
            <person name="Kim S."/>
            <person name="Park M."/>
            <person name="Yeom S.I."/>
            <person name="Kim Y.M."/>
            <person name="Lee J.M."/>
            <person name="Lee H.A."/>
            <person name="Seo E."/>
            <person name="Choi J."/>
            <person name="Cheong K."/>
            <person name="Kim K.T."/>
            <person name="Jung K."/>
            <person name="Lee G.W."/>
            <person name="Oh S.K."/>
            <person name="Bae C."/>
            <person name="Kim S.B."/>
            <person name="Lee H.Y."/>
            <person name="Kim S.Y."/>
            <person name="Kim M.S."/>
            <person name="Kang B.C."/>
            <person name="Jo Y.D."/>
            <person name="Yang H.B."/>
            <person name="Jeong H.J."/>
            <person name="Kang W.H."/>
            <person name="Kwon J.K."/>
            <person name="Shin C."/>
            <person name="Lim J.Y."/>
            <person name="Park J.H."/>
            <person name="Huh J.H."/>
            <person name="Kim J.S."/>
            <person name="Kim B.D."/>
            <person name="Cohen O."/>
            <person name="Paran I."/>
            <person name="Suh M.C."/>
            <person name="Lee S.B."/>
            <person name="Kim Y.K."/>
            <person name="Shin Y."/>
            <person name="Noh S.J."/>
            <person name="Park J."/>
            <person name="Seo Y.S."/>
            <person name="Kwon S.Y."/>
            <person name="Kim H.A."/>
            <person name="Park J.M."/>
            <person name="Kim H.J."/>
            <person name="Choi S.B."/>
            <person name="Bosland P.W."/>
            <person name="Reeves G."/>
            <person name="Jo S.H."/>
            <person name="Lee B.W."/>
            <person name="Cho H.T."/>
            <person name="Choi H.S."/>
            <person name="Lee M.S."/>
            <person name="Yu Y."/>
            <person name="Do Choi Y."/>
            <person name="Park B.S."/>
            <person name="van Deynze A."/>
            <person name="Ashrafi H."/>
            <person name="Hill T."/>
            <person name="Kim W.T."/>
            <person name="Pai H.S."/>
            <person name="Ahn H.K."/>
            <person name="Yeam I."/>
            <person name="Giovannoni J.J."/>
            <person name="Rose J.K."/>
            <person name="Sorensen I."/>
            <person name="Lee S.J."/>
            <person name="Kim R.W."/>
            <person name="Choi I.Y."/>
            <person name="Choi B.S."/>
            <person name="Lim J.S."/>
            <person name="Lee Y.H."/>
            <person name="Choi D."/>
        </authorList>
    </citation>
    <scope>NUCLEOTIDE SEQUENCE [LARGE SCALE GENOMIC DNA]</scope>
    <source>
        <strain evidence="12">cv. CM334</strain>
    </source>
</reference>
<proteinExistence type="inferred from homology"/>
<dbReference type="EC" id="4.2.1.1" evidence="2 9"/>
<organism evidence="11 12">
    <name type="scientific">Capsicum annuum</name>
    <name type="common">Capsicum pepper</name>
    <dbReference type="NCBI Taxonomy" id="4072"/>
    <lineage>
        <taxon>Eukaryota</taxon>
        <taxon>Viridiplantae</taxon>
        <taxon>Streptophyta</taxon>
        <taxon>Embryophyta</taxon>
        <taxon>Tracheophyta</taxon>
        <taxon>Spermatophyta</taxon>
        <taxon>Magnoliopsida</taxon>
        <taxon>eudicotyledons</taxon>
        <taxon>Gunneridae</taxon>
        <taxon>Pentapetalae</taxon>
        <taxon>asterids</taxon>
        <taxon>lamiids</taxon>
        <taxon>Solanales</taxon>
        <taxon>Solanaceae</taxon>
        <taxon>Solanoideae</taxon>
        <taxon>Capsiceae</taxon>
        <taxon>Capsicum</taxon>
    </lineage>
</organism>
<dbReference type="STRING" id="4072.A0A2G2ZDJ3"/>
<dbReference type="PROSITE" id="PS51144">
    <property type="entry name" value="ALPHA_CA_2"/>
    <property type="match status" value="1"/>
</dbReference>
<dbReference type="SMART" id="SM01057">
    <property type="entry name" value="Carb_anhydrase"/>
    <property type="match status" value="1"/>
</dbReference>
<protein>
    <recommendedName>
        <fullName evidence="2 9">Carbonic anhydrase</fullName>
        <ecNumber evidence="2 9">4.2.1.1</ecNumber>
    </recommendedName>
</protein>
<accession>A0A2G2ZDJ3</accession>
<keyword evidence="7 9" id="KW-0456">Lyase</keyword>
<comment type="function">
    <text evidence="9">Reversible hydration of carbon dioxide.</text>
</comment>
<evidence type="ECO:0000256" key="4">
    <source>
        <dbReference type="ARBA" id="ARBA00022729"/>
    </source>
</evidence>
<dbReference type="PROSITE" id="PS00162">
    <property type="entry name" value="ALPHA_CA_1"/>
    <property type="match status" value="1"/>
</dbReference>
<dbReference type="PANTHER" id="PTHR18952:SF232">
    <property type="entry name" value="CARBONIC ANHYDRASE"/>
    <property type="match status" value="1"/>
</dbReference>
<evidence type="ECO:0000256" key="7">
    <source>
        <dbReference type="ARBA" id="ARBA00023239"/>
    </source>
</evidence>
<dbReference type="OMA" id="HKNQNAC"/>
<reference evidence="11 12" key="2">
    <citation type="journal article" date="2017" name="Genome Biol.">
        <title>New reference genome sequences of hot pepper reveal the massive evolution of plant disease-resistance genes by retroduplication.</title>
        <authorList>
            <person name="Kim S."/>
            <person name="Park J."/>
            <person name="Yeom S.I."/>
            <person name="Kim Y.M."/>
            <person name="Seo E."/>
            <person name="Kim K.T."/>
            <person name="Kim M.S."/>
            <person name="Lee J.M."/>
            <person name="Cheong K."/>
            <person name="Shin H.S."/>
            <person name="Kim S.B."/>
            <person name="Han K."/>
            <person name="Lee J."/>
            <person name="Park M."/>
            <person name="Lee H.A."/>
            <person name="Lee H.Y."/>
            <person name="Lee Y."/>
            <person name="Oh S."/>
            <person name="Lee J.H."/>
            <person name="Choi E."/>
            <person name="Choi E."/>
            <person name="Lee S.E."/>
            <person name="Jeon J."/>
            <person name="Kim H."/>
            <person name="Choi G."/>
            <person name="Song H."/>
            <person name="Lee J."/>
            <person name="Lee S.C."/>
            <person name="Kwon J.K."/>
            <person name="Lee H.Y."/>
            <person name="Koo N."/>
            <person name="Hong Y."/>
            <person name="Kim R.W."/>
            <person name="Kang W.H."/>
            <person name="Huh J.H."/>
            <person name="Kang B.C."/>
            <person name="Yang T.J."/>
            <person name="Lee Y.H."/>
            <person name="Bennetzen J.L."/>
            <person name="Choi D."/>
        </authorList>
    </citation>
    <scope>NUCLEOTIDE SEQUENCE [LARGE SCALE GENOMIC DNA]</scope>
    <source>
        <strain evidence="12">cv. CM334</strain>
    </source>
</reference>
<evidence type="ECO:0000256" key="2">
    <source>
        <dbReference type="ARBA" id="ARBA00012925"/>
    </source>
</evidence>
<dbReference type="InterPro" id="IPR041891">
    <property type="entry name" value="Alpha_CA_prokaryot-like"/>
</dbReference>
<keyword evidence="3 9" id="KW-0479">Metal-binding</keyword>
<keyword evidence="6" id="KW-0325">Glycoprotein</keyword>
<dbReference type="AlphaFoldDB" id="A0A2G2ZDJ3"/>
<dbReference type="Gramene" id="PHT80087">
    <property type="protein sequence ID" value="PHT80087"/>
    <property type="gene ID" value="T459_18139"/>
</dbReference>
<dbReference type="Proteomes" id="UP000222542">
    <property type="component" value="Unassembled WGS sequence"/>
</dbReference>
<comment type="caution">
    <text evidence="11">The sequence shown here is derived from an EMBL/GenBank/DDBJ whole genome shotgun (WGS) entry which is preliminary data.</text>
</comment>
<evidence type="ECO:0000256" key="9">
    <source>
        <dbReference type="RuleBase" id="RU367011"/>
    </source>
</evidence>